<dbReference type="EMBL" id="BMGI01000004">
    <property type="protein sequence ID" value="GGD41355.1"/>
    <property type="molecule type" value="Genomic_DNA"/>
</dbReference>
<dbReference type="RefSeq" id="WP_188528520.1">
    <property type="nucleotide sequence ID" value="NZ_BMGI01000004.1"/>
</dbReference>
<keyword evidence="3" id="KW-1133">Transmembrane helix</keyword>
<name>A0ABQ1QRW4_9RHOB</name>
<keyword evidence="5" id="KW-1185">Reference proteome</keyword>
<organism evidence="4 5">
    <name type="scientific">Sinisalibacter lacisalsi</name>
    <dbReference type="NCBI Taxonomy" id="1526570"/>
    <lineage>
        <taxon>Bacteria</taxon>
        <taxon>Pseudomonadati</taxon>
        <taxon>Pseudomonadota</taxon>
        <taxon>Alphaproteobacteria</taxon>
        <taxon>Rhodobacterales</taxon>
        <taxon>Roseobacteraceae</taxon>
        <taxon>Sinisalibacter</taxon>
    </lineage>
</organism>
<dbReference type="PANTHER" id="PTHR21461">
    <property type="entry name" value="GLYCOSYLTRANSFERASE FAMILY 92 PROTEIN"/>
    <property type="match status" value="1"/>
</dbReference>
<dbReference type="SUPFAM" id="SSF53448">
    <property type="entry name" value="Nucleotide-diphospho-sugar transferases"/>
    <property type="match status" value="1"/>
</dbReference>
<evidence type="ECO:0000256" key="3">
    <source>
        <dbReference type="ARBA" id="ARBA00022989"/>
    </source>
</evidence>
<evidence type="ECO:0000256" key="1">
    <source>
        <dbReference type="ARBA" id="ARBA00004167"/>
    </source>
</evidence>
<evidence type="ECO:0000313" key="4">
    <source>
        <dbReference type="EMBL" id="GGD41355.1"/>
    </source>
</evidence>
<evidence type="ECO:0008006" key="6">
    <source>
        <dbReference type="Google" id="ProtNLM"/>
    </source>
</evidence>
<keyword evidence="3" id="KW-0472">Membrane</keyword>
<dbReference type="InterPro" id="IPR029044">
    <property type="entry name" value="Nucleotide-diphossugar_trans"/>
</dbReference>
<accession>A0ABQ1QRW4</accession>
<gene>
    <name evidence="4" type="ORF">GCM10011358_26510</name>
</gene>
<keyword evidence="2" id="KW-0812">Transmembrane</keyword>
<dbReference type="Proteomes" id="UP000617355">
    <property type="component" value="Unassembled WGS sequence"/>
</dbReference>
<comment type="subcellular location">
    <subcellularLocation>
        <location evidence="1">Membrane</location>
        <topology evidence="1">Single-pass membrane protein</topology>
    </subcellularLocation>
</comment>
<evidence type="ECO:0000313" key="5">
    <source>
        <dbReference type="Proteomes" id="UP000617355"/>
    </source>
</evidence>
<evidence type="ECO:0000256" key="2">
    <source>
        <dbReference type="ARBA" id="ARBA00022692"/>
    </source>
</evidence>
<proteinExistence type="predicted"/>
<protein>
    <recommendedName>
        <fullName evidence="6">Glycosyl transferase family 2</fullName>
    </recommendedName>
</protein>
<dbReference type="PANTHER" id="PTHR21461:SF69">
    <property type="entry name" value="GLYCOSYLTRANSFERASE FAMILY 92 PROTEIN"/>
    <property type="match status" value="1"/>
</dbReference>
<dbReference type="Pfam" id="PF13704">
    <property type="entry name" value="Glyco_tranf_2_4"/>
    <property type="match status" value="1"/>
</dbReference>
<comment type="caution">
    <text evidence="4">The sequence shown here is derived from an EMBL/GenBank/DDBJ whole genome shotgun (WGS) entry which is preliminary data.</text>
</comment>
<reference evidence="5" key="1">
    <citation type="journal article" date="2019" name="Int. J. Syst. Evol. Microbiol.">
        <title>The Global Catalogue of Microorganisms (GCM) 10K type strain sequencing project: providing services to taxonomists for standard genome sequencing and annotation.</title>
        <authorList>
            <consortium name="The Broad Institute Genomics Platform"/>
            <consortium name="The Broad Institute Genome Sequencing Center for Infectious Disease"/>
            <person name="Wu L."/>
            <person name="Ma J."/>
        </authorList>
    </citation>
    <scope>NUCLEOTIDE SEQUENCE [LARGE SCALE GENOMIC DNA]</scope>
    <source>
        <strain evidence="5">CGMCC 1.12922</strain>
    </source>
</reference>
<sequence length="777" mass="86884">MRIILHIGLPHCGAARLQAVLDDKRGQLLQKGVLFAGGAGRKNHTRLYMAVSDPGHVDPLRFARGFAATAAQERLRRVVTQDLQAEVARHAPEVVLLSAHQLATLPNRSELERLKALLGTVSDDITILAHVDEQARVLLRHYAQAVQEGRTASLDQELALTDAADWRAAALKDWARISPALQDFPELQGVPHWLDYARLVARWEEVFGAGKVVLRPYAPDRFQSGEIIDELRGMLGIEGNIGKADPAPPAPLPSAATLARWRALNGVFVKLLGTGRVIPRPLWKTLLGEVAIPGEPIPAARLSAFSKRFEKDNRALVKAHPALTEASLKRDRARGTWAEADPGQGFRATQYAAAFLPRIDDATRKAKKAQAGAGVKKASDAEGLTPTAEKILSDRAKENFFHLRGGRFAPHNRLGRVNEEDPAEAFAELPARDLPEGSSGKVIVGCMKNEAPYILEWIAYHRQIGVDNFLIYTNDCTDGTHELLDRLQELGIVQHRYNNDWKGNSPQQHALNKSLKEPVIRNAEWVIHIDVDEFINIRVGNGTLADFLDRVPDATNVAMTWRLFGHNGIERFEDRLVIEQFDSAAPKYCPKPHTTWGFKTMTRNMGAYAKLSCHRPNKLDPAMKPKMKWVNGSGQEMTETYHEKGWRSDLKTIGYDMLQLNHYALRSAESFLVKRQRGRALHVDRSIGLNYWVRMDWGGNKDVTIQRNIPRLRAEMARLMADAQVKRLHEAGVEWHKAKAAELHAMPEFQELYAQAIGTDLTELERVAFALALDMES</sequence>